<sequence>CISYIVRNKEEDWTWKSVWGYTSTLYGSMAVSLLLKAYELTGYSNYLKSAKDILNDTIYSDYLELRGSNNDKLLLFTTIAEYVVISKDYNSFFMDVGLNYYNFSISQYNITTNEWYYNLREQNLDFYDSHSAYYQIINIYNILKRRNYLALIYPTQNSFLANIIPEMELLVEGYLTENGTIFYKDDTPDYTESAAVNLVTFKLIELYYSIKNDEIIASTENTILQRQLDNGAYIRTDNELDGFSIWYTDNIGEFIAFYINVF</sequence>
<organism evidence="1">
    <name type="scientific">marine sediment metagenome</name>
    <dbReference type="NCBI Taxonomy" id="412755"/>
    <lineage>
        <taxon>unclassified sequences</taxon>
        <taxon>metagenomes</taxon>
        <taxon>ecological metagenomes</taxon>
    </lineage>
</organism>
<name>X1I6F2_9ZZZZ</name>
<evidence type="ECO:0008006" key="2">
    <source>
        <dbReference type="Google" id="ProtNLM"/>
    </source>
</evidence>
<dbReference type="AlphaFoldDB" id="X1I6F2"/>
<comment type="caution">
    <text evidence="1">The sequence shown here is derived from an EMBL/GenBank/DDBJ whole genome shotgun (WGS) entry which is preliminary data.</text>
</comment>
<reference evidence="1" key="1">
    <citation type="journal article" date="2014" name="Front. Microbiol.">
        <title>High frequency of phylogenetically diverse reductive dehalogenase-homologous genes in deep subseafloor sedimentary metagenomes.</title>
        <authorList>
            <person name="Kawai M."/>
            <person name="Futagami T."/>
            <person name="Toyoda A."/>
            <person name="Takaki Y."/>
            <person name="Nishi S."/>
            <person name="Hori S."/>
            <person name="Arai W."/>
            <person name="Tsubouchi T."/>
            <person name="Morono Y."/>
            <person name="Uchiyama I."/>
            <person name="Ito T."/>
            <person name="Fujiyama A."/>
            <person name="Inagaki F."/>
            <person name="Takami H."/>
        </authorList>
    </citation>
    <scope>NUCLEOTIDE SEQUENCE</scope>
    <source>
        <strain evidence="1">Expedition CK06-06</strain>
    </source>
</reference>
<feature type="non-terminal residue" evidence="1">
    <location>
        <position position="1"/>
    </location>
</feature>
<gene>
    <name evidence="1" type="ORF">S03H2_44661</name>
</gene>
<dbReference type="EMBL" id="BARU01027942">
    <property type="protein sequence ID" value="GAH64880.1"/>
    <property type="molecule type" value="Genomic_DNA"/>
</dbReference>
<accession>X1I6F2</accession>
<proteinExistence type="predicted"/>
<evidence type="ECO:0000313" key="1">
    <source>
        <dbReference type="EMBL" id="GAH64880.1"/>
    </source>
</evidence>
<protein>
    <recommendedName>
        <fullName evidence="2">Alpha-macroglobulin-like TED domain-containing protein</fullName>
    </recommendedName>
</protein>